<dbReference type="EMBL" id="BJWL01000003">
    <property type="protein sequence ID" value="GFY84657.1"/>
    <property type="molecule type" value="Genomic_DNA"/>
</dbReference>
<dbReference type="Proteomes" id="UP000585474">
    <property type="component" value="Unassembled WGS sequence"/>
</dbReference>
<protein>
    <recommendedName>
        <fullName evidence="3">Retrotransposon gag domain-containing protein</fullName>
    </recommendedName>
</protein>
<gene>
    <name evidence="1" type="ORF">Acr_03g0014310</name>
</gene>
<evidence type="ECO:0000313" key="1">
    <source>
        <dbReference type="EMBL" id="GFY84657.1"/>
    </source>
</evidence>
<dbReference type="AlphaFoldDB" id="A0A7J0EG93"/>
<keyword evidence="2" id="KW-1185">Reference proteome</keyword>
<dbReference type="PANTHER" id="PTHR34222:SF100">
    <property type="entry name" value="CCHC-TYPE DOMAIN-CONTAINING PROTEIN"/>
    <property type="match status" value="1"/>
</dbReference>
<name>A0A7J0EG93_9ERIC</name>
<evidence type="ECO:0000313" key="2">
    <source>
        <dbReference type="Proteomes" id="UP000585474"/>
    </source>
</evidence>
<comment type="caution">
    <text evidence="1">The sequence shown here is derived from an EMBL/GenBank/DDBJ whole genome shotgun (WGS) entry which is preliminary data.</text>
</comment>
<organism evidence="1 2">
    <name type="scientific">Actinidia rufa</name>
    <dbReference type="NCBI Taxonomy" id="165716"/>
    <lineage>
        <taxon>Eukaryota</taxon>
        <taxon>Viridiplantae</taxon>
        <taxon>Streptophyta</taxon>
        <taxon>Embryophyta</taxon>
        <taxon>Tracheophyta</taxon>
        <taxon>Spermatophyta</taxon>
        <taxon>Magnoliopsida</taxon>
        <taxon>eudicotyledons</taxon>
        <taxon>Gunneridae</taxon>
        <taxon>Pentapetalae</taxon>
        <taxon>asterids</taxon>
        <taxon>Ericales</taxon>
        <taxon>Actinidiaceae</taxon>
        <taxon>Actinidia</taxon>
    </lineage>
</organism>
<proteinExistence type="predicted"/>
<sequence>MTPTIVSGPQPCSVSLELGNFENISPAMPKHPIFPRPMMMMILCISSIKLTLKIGTTAKEVWDYLAERYSSVDGANEYQLGLELHHLRFDSGQTLTDFYNKMSNLWNHLAQFEPTWTCPTDDAAFYAYRDRSRLRHFLMALPPDYEHIRAYLLHRHPLPTLGQALAELRSEETRKKTIVYQHSQPVLATPVWAPLQPPS</sequence>
<reference evidence="1 2" key="1">
    <citation type="submission" date="2019-07" db="EMBL/GenBank/DDBJ databases">
        <title>De Novo Assembly of kiwifruit Actinidia rufa.</title>
        <authorList>
            <person name="Sugita-Konishi S."/>
            <person name="Sato K."/>
            <person name="Mori E."/>
            <person name="Abe Y."/>
            <person name="Kisaki G."/>
            <person name="Hamano K."/>
            <person name="Suezawa K."/>
            <person name="Otani M."/>
            <person name="Fukuda T."/>
            <person name="Manabe T."/>
            <person name="Gomi K."/>
            <person name="Tabuchi M."/>
            <person name="Akimitsu K."/>
            <person name="Kataoka I."/>
        </authorList>
    </citation>
    <scope>NUCLEOTIDE SEQUENCE [LARGE SCALE GENOMIC DNA]</scope>
    <source>
        <strain evidence="2">cv. Fuchu</strain>
    </source>
</reference>
<dbReference type="Pfam" id="PF14223">
    <property type="entry name" value="Retrotran_gag_2"/>
    <property type="match status" value="1"/>
</dbReference>
<accession>A0A7J0EG93</accession>
<dbReference type="OrthoDB" id="785696at2759"/>
<evidence type="ECO:0008006" key="3">
    <source>
        <dbReference type="Google" id="ProtNLM"/>
    </source>
</evidence>
<dbReference type="PANTHER" id="PTHR34222">
    <property type="entry name" value="GAG_PRE-INTEGRS DOMAIN-CONTAINING PROTEIN"/>
    <property type="match status" value="1"/>
</dbReference>